<gene>
    <name evidence="2" type="ORF">VB264_17875</name>
</gene>
<dbReference type="SUPFAM" id="SSF56300">
    <property type="entry name" value="Metallo-dependent phosphatases"/>
    <property type="match status" value="1"/>
</dbReference>
<dbReference type="Pfam" id="PF00149">
    <property type="entry name" value="Metallophos"/>
    <property type="match status" value="1"/>
</dbReference>
<dbReference type="Gene3D" id="3.60.21.10">
    <property type="match status" value="1"/>
</dbReference>
<evidence type="ECO:0000313" key="2">
    <source>
        <dbReference type="EMBL" id="MEA5259670.1"/>
    </source>
</evidence>
<evidence type="ECO:0000313" key="3">
    <source>
        <dbReference type="Proteomes" id="UP001304671"/>
    </source>
</evidence>
<protein>
    <submittedName>
        <fullName evidence="2">Metallophosphoesterase</fullName>
    </submittedName>
</protein>
<dbReference type="PANTHER" id="PTHR43143:SF1">
    <property type="entry name" value="SERINE_THREONINE-PROTEIN PHOSPHATASE CPPED1"/>
    <property type="match status" value="1"/>
</dbReference>
<dbReference type="RefSeq" id="WP_323251497.1">
    <property type="nucleotide sequence ID" value="NZ_JAYFUL010000034.1"/>
</dbReference>
<dbReference type="EMBL" id="JAYFUL010000034">
    <property type="protein sequence ID" value="MEA5259670.1"/>
    <property type="molecule type" value="Genomic_DNA"/>
</dbReference>
<comment type="caution">
    <text evidence="2">The sequence shown here is derived from an EMBL/GenBank/DDBJ whole genome shotgun (WGS) entry which is preliminary data.</text>
</comment>
<reference evidence="2 3" key="1">
    <citation type="submission" date="2023-12" db="EMBL/GenBank/DDBJ databases">
        <title>Novel species of the genus Arcicella isolated from rivers.</title>
        <authorList>
            <person name="Lu H."/>
        </authorList>
    </citation>
    <scope>NUCLEOTIDE SEQUENCE [LARGE SCALE GENOMIC DNA]</scope>
    <source>
        <strain evidence="2 3">LMG 21963</strain>
    </source>
</reference>
<dbReference type="PANTHER" id="PTHR43143">
    <property type="entry name" value="METALLOPHOSPHOESTERASE, CALCINEURIN SUPERFAMILY"/>
    <property type="match status" value="1"/>
</dbReference>
<feature type="domain" description="Calcineurin-like phosphoesterase" evidence="1">
    <location>
        <begin position="37"/>
        <end position="259"/>
    </location>
</feature>
<accession>A0ABU5QS12</accession>
<dbReference type="InterPro" id="IPR029052">
    <property type="entry name" value="Metallo-depent_PP-like"/>
</dbReference>
<name>A0ABU5QS12_9BACT</name>
<sequence>MQRRDLLRQLGLIAGGLSIPNLVKAQEDKPTVPKRVLRVAHITDVHIEEAIPLVNSSKGFARCLHHIQNEVKPDLIINSGDCVMDAHKHRKGNVKKQWDLFNDVLKAENSLPVFHSVGNHDICCEGDSQSSFEDGKKWAMDEMGLAKPYYSFDNNDWHFVMLDSVQKKKDGSWYTANLDEEQFDWLKRDLKALPDNKPTMVISHIPILAACVFFDGNNMKEKDGRWEVPGSWMHTDSKQIAELFHHHKNVKLAVSGHIHLSDRVDYNGVSYCCNGAVSGRWWFGKYQHTEAGYAVIDLYDDGSFTNQYVSY</sequence>
<proteinExistence type="predicted"/>
<dbReference type="Proteomes" id="UP001304671">
    <property type="component" value="Unassembled WGS sequence"/>
</dbReference>
<dbReference type="InterPro" id="IPR051918">
    <property type="entry name" value="STPP_CPPED1"/>
</dbReference>
<dbReference type="InterPro" id="IPR004843">
    <property type="entry name" value="Calcineurin-like_PHP"/>
</dbReference>
<organism evidence="2 3">
    <name type="scientific">Arcicella aquatica</name>
    <dbReference type="NCBI Taxonomy" id="217141"/>
    <lineage>
        <taxon>Bacteria</taxon>
        <taxon>Pseudomonadati</taxon>
        <taxon>Bacteroidota</taxon>
        <taxon>Cytophagia</taxon>
        <taxon>Cytophagales</taxon>
        <taxon>Flectobacillaceae</taxon>
        <taxon>Arcicella</taxon>
    </lineage>
</organism>
<keyword evidence="3" id="KW-1185">Reference proteome</keyword>
<evidence type="ECO:0000259" key="1">
    <source>
        <dbReference type="Pfam" id="PF00149"/>
    </source>
</evidence>